<evidence type="ECO:0000313" key="2">
    <source>
        <dbReference type="Proteomes" id="UP001589535"/>
    </source>
</evidence>
<dbReference type="Proteomes" id="UP001589535">
    <property type="component" value="Unassembled WGS sequence"/>
</dbReference>
<gene>
    <name evidence="1" type="ORF">ACFFTO_17835</name>
</gene>
<evidence type="ECO:0000313" key="1">
    <source>
        <dbReference type="EMBL" id="MFB9686060.1"/>
    </source>
</evidence>
<accession>A0ABV5U3V4</accession>
<dbReference type="RefSeq" id="WP_378194633.1">
    <property type="nucleotide sequence ID" value="NZ_JBHMBK010000012.1"/>
</dbReference>
<proteinExistence type="predicted"/>
<comment type="caution">
    <text evidence="1">The sequence shown here is derived from an EMBL/GenBank/DDBJ whole genome shotgun (WGS) entry which is preliminary data.</text>
</comment>
<name>A0ABV5U3V4_9PSEU</name>
<reference evidence="1 2" key="1">
    <citation type="submission" date="2024-09" db="EMBL/GenBank/DDBJ databases">
        <authorList>
            <person name="Sun Q."/>
            <person name="Mori K."/>
        </authorList>
    </citation>
    <scope>NUCLEOTIDE SEQUENCE [LARGE SCALE GENOMIC DNA]</scope>
    <source>
        <strain evidence="1 2">JCM 13852</strain>
    </source>
</reference>
<sequence>MRQQDPAPRRAYYGLAEIADALGLSRQLVTVWRRRRSHDIPEPTAELSSGPIWEGAVIEPWIDRLRARRGDGVAAPISPELAARLARRVLRLLALLLEDRPRPQLLAQAVGAVQELAPAVEATLDDDDGRLARAVLAALAGDSAPATFRTRLADVLPTLAQLVEKANGERADETVPNG</sequence>
<keyword evidence="2" id="KW-1185">Reference proteome</keyword>
<protein>
    <submittedName>
        <fullName evidence="1">Helix-turn-helix transcriptional regulator</fullName>
    </submittedName>
</protein>
<dbReference type="EMBL" id="JBHMBK010000012">
    <property type="protein sequence ID" value="MFB9686060.1"/>
    <property type="molecule type" value="Genomic_DNA"/>
</dbReference>
<organism evidence="1 2">
    <name type="scientific">Amycolatopsis plumensis</name>
    <dbReference type="NCBI Taxonomy" id="236508"/>
    <lineage>
        <taxon>Bacteria</taxon>
        <taxon>Bacillati</taxon>
        <taxon>Actinomycetota</taxon>
        <taxon>Actinomycetes</taxon>
        <taxon>Pseudonocardiales</taxon>
        <taxon>Pseudonocardiaceae</taxon>
        <taxon>Amycolatopsis</taxon>
    </lineage>
</organism>